<evidence type="ECO:0000313" key="1">
    <source>
        <dbReference type="EMBL" id="MCI4676352.1"/>
    </source>
</evidence>
<gene>
    <name evidence="1" type="ORF">K9U37_16315</name>
</gene>
<keyword evidence="2" id="KW-1185">Reference proteome</keyword>
<comment type="caution">
    <text evidence="1">The sequence shown here is derived from an EMBL/GenBank/DDBJ whole genome shotgun (WGS) entry which is preliminary data.</text>
</comment>
<reference evidence="1" key="1">
    <citation type="journal article" date="2022" name="ISME J.">
        <title>Identification of active gaseous-alkane degraders at natural gas seeps.</title>
        <authorList>
            <person name="Farhan Ul Haque M."/>
            <person name="Hernandez M."/>
            <person name="Crombie A.T."/>
            <person name="Murrell J.C."/>
        </authorList>
    </citation>
    <scope>NUCLEOTIDE SEQUENCE</scope>
    <source>
        <strain evidence="1">ANDR5</strain>
    </source>
</reference>
<accession>A0ABS9YZ28</accession>
<protein>
    <submittedName>
        <fullName evidence="1">Uncharacterized protein</fullName>
    </submittedName>
</protein>
<evidence type="ECO:0000313" key="2">
    <source>
        <dbReference type="Proteomes" id="UP001139068"/>
    </source>
</evidence>
<proteinExistence type="predicted"/>
<organism evidence="1 2">
    <name type="scientific">Candidatus Mycolicibacterium alkanivorans</name>
    <dbReference type="NCBI Taxonomy" id="2954114"/>
    <lineage>
        <taxon>Bacteria</taxon>
        <taxon>Bacillati</taxon>
        <taxon>Actinomycetota</taxon>
        <taxon>Actinomycetes</taxon>
        <taxon>Mycobacteriales</taxon>
        <taxon>Mycobacteriaceae</taxon>
        <taxon>Mycolicibacterium</taxon>
    </lineage>
</organism>
<name>A0ABS9YZ28_9MYCO</name>
<dbReference type="Proteomes" id="UP001139068">
    <property type="component" value="Unassembled WGS sequence"/>
</dbReference>
<dbReference type="EMBL" id="JAIVFL010000001">
    <property type="protein sequence ID" value="MCI4676352.1"/>
    <property type="molecule type" value="Genomic_DNA"/>
</dbReference>
<sequence>MTWRSAFHRRNSERAVYRVTDRLHQGRAVQVPADRIVATVSAWLAELGVDSPLVEEFAQAVNRGDWPLAHHIADLLSVEITKAA</sequence>